<reference evidence="2 3" key="1">
    <citation type="submission" date="2019-04" db="EMBL/GenBank/DDBJ databases">
        <title>High contiguity whole genome sequence and gene annotation resource for two Venturia nashicola isolates.</title>
        <authorList>
            <person name="Prokchorchik M."/>
            <person name="Won K."/>
            <person name="Lee Y."/>
            <person name="Choi E.D."/>
            <person name="Segonzac C."/>
            <person name="Sohn K.H."/>
        </authorList>
    </citation>
    <scope>NUCLEOTIDE SEQUENCE [LARGE SCALE GENOMIC DNA]</scope>
    <source>
        <strain evidence="2 3">PRI2</strain>
    </source>
</reference>
<accession>A0A4Z1P645</accession>
<name>A0A4Z1P645_9PEZI</name>
<dbReference type="Gene3D" id="3.30.710.10">
    <property type="entry name" value="Potassium Channel Kv1.1, Chain A"/>
    <property type="match status" value="1"/>
</dbReference>
<comment type="caution">
    <text evidence="2">The sequence shown here is derived from an EMBL/GenBank/DDBJ whole genome shotgun (WGS) entry which is preliminary data.</text>
</comment>
<dbReference type="PANTHER" id="PTHR47843:SF5">
    <property type="entry name" value="BTB_POZ DOMAIN PROTEIN"/>
    <property type="match status" value="1"/>
</dbReference>
<keyword evidence="3" id="KW-1185">Reference proteome</keyword>
<sequence>MSSQGLKAAAMSCLDSGDHSDFTIKCNEREFKVHKMVLCPQSSFFAKAVQKYAFQEGQTGVIPMDHDDPDAIGSMLRFLYTGDYDTENLTMQAHLKIYALADKVDITALKTLSEDKFNAIANANWKDATFPACIRTAYEISPPGTEGDRLRSIVVDIAAKHITELARLDNGFRQTMEAVAEFGADLVETISGVRKSTFAIKPKGANYRCYNCDYKWSGEPTSSRSNFCPNCADFTMFVNSLSRSTTLDTDCH</sequence>
<dbReference type="SUPFAM" id="SSF54695">
    <property type="entry name" value="POZ domain"/>
    <property type="match status" value="1"/>
</dbReference>
<dbReference type="SMART" id="SM00225">
    <property type="entry name" value="BTB"/>
    <property type="match status" value="1"/>
</dbReference>
<dbReference type="Pfam" id="PF00651">
    <property type="entry name" value="BTB"/>
    <property type="match status" value="1"/>
</dbReference>
<dbReference type="AlphaFoldDB" id="A0A4Z1P645"/>
<evidence type="ECO:0000313" key="3">
    <source>
        <dbReference type="Proteomes" id="UP000298493"/>
    </source>
</evidence>
<proteinExistence type="predicted"/>
<feature type="domain" description="BTB" evidence="1">
    <location>
        <begin position="20"/>
        <end position="88"/>
    </location>
</feature>
<dbReference type="InterPro" id="IPR011333">
    <property type="entry name" value="SKP1/BTB/POZ_sf"/>
</dbReference>
<protein>
    <submittedName>
        <fullName evidence="2">BTB POZ domain protein</fullName>
    </submittedName>
</protein>
<gene>
    <name evidence="2" type="ORF">E6O75_ATG03221</name>
</gene>
<organism evidence="2 3">
    <name type="scientific">Venturia nashicola</name>
    <dbReference type="NCBI Taxonomy" id="86259"/>
    <lineage>
        <taxon>Eukaryota</taxon>
        <taxon>Fungi</taxon>
        <taxon>Dikarya</taxon>
        <taxon>Ascomycota</taxon>
        <taxon>Pezizomycotina</taxon>
        <taxon>Dothideomycetes</taxon>
        <taxon>Pleosporomycetidae</taxon>
        <taxon>Venturiales</taxon>
        <taxon>Venturiaceae</taxon>
        <taxon>Venturia</taxon>
    </lineage>
</organism>
<dbReference type="CDD" id="cd18186">
    <property type="entry name" value="BTB_POZ_ZBTB_KLHL-like"/>
    <property type="match status" value="1"/>
</dbReference>
<dbReference type="InterPro" id="IPR000210">
    <property type="entry name" value="BTB/POZ_dom"/>
</dbReference>
<dbReference type="EMBL" id="SNSC02000006">
    <property type="protein sequence ID" value="TID23585.1"/>
    <property type="molecule type" value="Genomic_DNA"/>
</dbReference>
<dbReference type="PROSITE" id="PS50097">
    <property type="entry name" value="BTB"/>
    <property type="match status" value="1"/>
</dbReference>
<dbReference type="PANTHER" id="PTHR47843">
    <property type="entry name" value="BTB DOMAIN-CONTAINING PROTEIN-RELATED"/>
    <property type="match status" value="1"/>
</dbReference>
<evidence type="ECO:0000313" key="2">
    <source>
        <dbReference type="EMBL" id="TID23585.1"/>
    </source>
</evidence>
<dbReference type="Proteomes" id="UP000298493">
    <property type="component" value="Unassembled WGS sequence"/>
</dbReference>
<evidence type="ECO:0000259" key="1">
    <source>
        <dbReference type="PROSITE" id="PS50097"/>
    </source>
</evidence>
<dbReference type="STRING" id="86259.A0A4Z1P645"/>